<reference evidence="1" key="1">
    <citation type="submission" date="2019-12" db="EMBL/GenBank/DDBJ databases">
        <title>The DNA Methylation Landscape of Giant Viruses.</title>
        <authorList>
            <person name="Jeudy S."/>
            <person name="Rigou S."/>
            <person name="Alempic J.-M."/>
            <person name="Claverie J.-M."/>
            <person name="Abergel C."/>
            <person name="Legendre M."/>
        </authorList>
    </citation>
    <scope>NUCLEOTIDE SEQUENCE</scope>
    <source>
        <strain evidence="1">P4</strain>
    </source>
</reference>
<dbReference type="EMBL" id="MN873693">
    <property type="protein sequence ID" value="QIN54512.1"/>
    <property type="molecule type" value="Genomic_DNA"/>
</dbReference>
<protein>
    <submittedName>
        <fullName evidence="1">Uncharacterized protein</fullName>
    </submittedName>
</protein>
<keyword evidence="2" id="KW-1185">Reference proteome</keyword>
<name>A0A6G8MXZ5_9VIRU</name>
<evidence type="ECO:0000313" key="1">
    <source>
        <dbReference type="EMBL" id="QIN54512.1"/>
    </source>
</evidence>
<proteinExistence type="predicted"/>
<dbReference type="Proteomes" id="UP001224087">
    <property type="component" value="Segment"/>
</dbReference>
<evidence type="ECO:0000313" key="2">
    <source>
        <dbReference type="Proteomes" id="UP001224087"/>
    </source>
</evidence>
<gene>
    <name evidence="1" type="primary">ck387</name>
</gene>
<organism evidence="1 2">
    <name type="scientific">Cedratvirus kamchatka</name>
    <dbReference type="NCBI Taxonomy" id="2716914"/>
    <lineage>
        <taxon>Viruses</taxon>
        <taxon>Pithoviruses</taxon>
        <taxon>Orthocedratvirinae</taxon>
        <taxon>Alphacedratvirus</taxon>
        <taxon>Alphacedratvirus rossiense</taxon>
    </lineage>
</organism>
<accession>A0A6G8MXZ5</accession>
<sequence>MLSDTIFSIFEDERYKYQRDLLEQPEKEITLDRDLGCRNLTYKHLLDKAYKCIHCARIDKVARVLPDFTVESGENKGKAYTLVQKNTRLDFALLSGNIIYYDNFRGSMLIGTLLSALGLNTVDVPLCAYSCQSNCTLECKYGRLEVFDLNLLKQLVTTLSLLQCYNFVFDELDFEQNTEKVSFLYQGVKVSSCNACLKIKGWSNSSLSFNKHRLVAGNNLRKLLLCEKRCLFSPGKEKDSMWFKAQPFSFDLKHLGDTRFNVYNALIKLRPLMDEQVLCLWKELWKEEEFAAVEQSISTKEFNWDHYHLRSDALEMLIQRLA</sequence>